<dbReference type="OrthoDB" id="10617090at2759"/>
<keyword evidence="3" id="KW-1185">Reference proteome</keyword>
<name>A0A423WTW6_9PEZI</name>
<dbReference type="EMBL" id="LKEA01000009">
    <property type="protein sequence ID" value="ROW06983.1"/>
    <property type="molecule type" value="Genomic_DNA"/>
</dbReference>
<accession>A0A423WTW6</accession>
<gene>
    <name evidence="2" type="ORF">VMCG_04048</name>
</gene>
<feature type="region of interest" description="Disordered" evidence="1">
    <location>
        <begin position="226"/>
        <end position="251"/>
    </location>
</feature>
<protein>
    <submittedName>
        <fullName evidence="2">Uncharacterized protein</fullName>
    </submittedName>
</protein>
<evidence type="ECO:0000313" key="3">
    <source>
        <dbReference type="Proteomes" id="UP000283895"/>
    </source>
</evidence>
<evidence type="ECO:0000256" key="1">
    <source>
        <dbReference type="SAM" id="MobiDB-lite"/>
    </source>
</evidence>
<comment type="caution">
    <text evidence="2">The sequence shown here is derived from an EMBL/GenBank/DDBJ whole genome shotgun (WGS) entry which is preliminary data.</text>
</comment>
<dbReference type="Proteomes" id="UP000283895">
    <property type="component" value="Unassembled WGS sequence"/>
</dbReference>
<evidence type="ECO:0000313" key="2">
    <source>
        <dbReference type="EMBL" id="ROW06983.1"/>
    </source>
</evidence>
<dbReference type="AlphaFoldDB" id="A0A423WTW6"/>
<sequence length="251" mass="27721">MSAHQGPTHVSSSLERYIRSLPNINQEDLNRTDYPPTVHECFQPDEGGSDLGTQPLCAGHGGEVCTSGYPDPDDVEAGRIRFRDCIELAESWLSTGADGTTIQRLRGHWRIQSWSGQATNSLAIIHYKTFARHRASQAQRAIMPQAMQARDVAVEASVGGRRLRDMDGTQVPRSIEDWYQHTFATWTEALWNSCADPVMYDGPVAPSSSDMAVHGVDHVLDGLNASVMDDYHGPEDDAGSSKPNETEDQRR</sequence>
<organism evidence="2 3">
    <name type="scientific">Cytospora schulzeri</name>
    <dbReference type="NCBI Taxonomy" id="448051"/>
    <lineage>
        <taxon>Eukaryota</taxon>
        <taxon>Fungi</taxon>
        <taxon>Dikarya</taxon>
        <taxon>Ascomycota</taxon>
        <taxon>Pezizomycotina</taxon>
        <taxon>Sordariomycetes</taxon>
        <taxon>Sordariomycetidae</taxon>
        <taxon>Diaporthales</taxon>
        <taxon>Cytosporaceae</taxon>
        <taxon>Cytospora</taxon>
    </lineage>
</organism>
<reference evidence="2 3" key="1">
    <citation type="submission" date="2015-09" db="EMBL/GenBank/DDBJ databases">
        <title>Host preference determinants of Valsa canker pathogens revealed by comparative genomics.</title>
        <authorList>
            <person name="Yin Z."/>
            <person name="Huang L."/>
        </authorList>
    </citation>
    <scope>NUCLEOTIDE SEQUENCE [LARGE SCALE GENOMIC DNA]</scope>
    <source>
        <strain evidence="2 3">03-1</strain>
    </source>
</reference>
<proteinExistence type="predicted"/>